<dbReference type="InParanoid" id="A9UU27"/>
<protein>
    <submittedName>
        <fullName evidence="1">Uncharacterized protein</fullName>
    </submittedName>
</protein>
<name>A9UU27_MONBE</name>
<dbReference type="RefSeq" id="XP_001743772.1">
    <property type="nucleotide sequence ID" value="XM_001743720.1"/>
</dbReference>
<dbReference type="SUPFAM" id="SSF52540">
    <property type="entry name" value="P-loop containing nucleoside triphosphate hydrolases"/>
    <property type="match status" value="1"/>
</dbReference>
<dbReference type="AlphaFoldDB" id="A9UU27"/>
<dbReference type="KEGG" id="mbr:MONBRDRAFT_23651"/>
<accession>A9UU27</accession>
<organism evidence="1 2">
    <name type="scientific">Monosiga brevicollis</name>
    <name type="common">Choanoflagellate</name>
    <dbReference type="NCBI Taxonomy" id="81824"/>
    <lineage>
        <taxon>Eukaryota</taxon>
        <taxon>Choanoflagellata</taxon>
        <taxon>Craspedida</taxon>
        <taxon>Salpingoecidae</taxon>
        <taxon>Monosiga</taxon>
    </lineage>
</organism>
<dbReference type="GeneID" id="5888816"/>
<keyword evidence="2" id="KW-1185">Reference proteome</keyword>
<proteinExistence type="predicted"/>
<dbReference type="Gene3D" id="3.40.50.300">
    <property type="entry name" value="P-loop containing nucleotide triphosphate hydrolases"/>
    <property type="match status" value="1"/>
</dbReference>
<dbReference type="Pfam" id="PF04665">
    <property type="entry name" value="Pox_A32"/>
    <property type="match status" value="1"/>
</dbReference>
<dbReference type="EMBL" id="CH991545">
    <property type="protein sequence ID" value="EDQ91350.1"/>
    <property type="molecule type" value="Genomic_DNA"/>
</dbReference>
<evidence type="ECO:0000313" key="2">
    <source>
        <dbReference type="Proteomes" id="UP000001357"/>
    </source>
</evidence>
<reference evidence="1 2" key="1">
    <citation type="journal article" date="2008" name="Nature">
        <title>The genome of the choanoflagellate Monosiga brevicollis and the origin of metazoans.</title>
        <authorList>
            <consortium name="JGI Sequencing"/>
            <person name="King N."/>
            <person name="Westbrook M.J."/>
            <person name="Young S.L."/>
            <person name="Kuo A."/>
            <person name="Abedin M."/>
            <person name="Chapman J."/>
            <person name="Fairclough S."/>
            <person name="Hellsten U."/>
            <person name="Isogai Y."/>
            <person name="Letunic I."/>
            <person name="Marr M."/>
            <person name="Pincus D."/>
            <person name="Putnam N."/>
            <person name="Rokas A."/>
            <person name="Wright K.J."/>
            <person name="Zuzow R."/>
            <person name="Dirks W."/>
            <person name="Good M."/>
            <person name="Goodstein D."/>
            <person name="Lemons D."/>
            <person name="Li W."/>
            <person name="Lyons J.B."/>
            <person name="Morris A."/>
            <person name="Nichols S."/>
            <person name="Richter D.J."/>
            <person name="Salamov A."/>
            <person name="Bork P."/>
            <person name="Lim W.A."/>
            <person name="Manning G."/>
            <person name="Miller W.T."/>
            <person name="McGinnis W."/>
            <person name="Shapiro H."/>
            <person name="Tjian R."/>
            <person name="Grigoriev I.V."/>
            <person name="Rokhsar D."/>
        </authorList>
    </citation>
    <scope>NUCLEOTIDE SEQUENCE [LARGE SCALE GENOMIC DNA]</scope>
    <source>
        <strain evidence="2">MX1 / ATCC 50154</strain>
    </source>
</reference>
<dbReference type="InterPro" id="IPR027417">
    <property type="entry name" value="P-loop_NTPase"/>
</dbReference>
<gene>
    <name evidence="1" type="ORF">MONBRDRAFT_23651</name>
</gene>
<sequence>MNVQNLNLERDTFITLMSQRRSGKSVLIASLIHYFMEAAPPDQRCHFAYLFSATAALNQTTNHSYSFFDRKAIFNPKPEIMNNFISNLIRSQTQTKMKYHVLLVFDDIVVTKRYEVLEWLASAGRHYSITVILSSQISNNAVSPTIRSNVDYIFWRKLGKAAIQNNIFPFMSISEFEDYKQLHEFTLANTQDYQFVFYNNCTDATEDKVKVVKAYPIPEHYRYTIRAPSQQQRRQRRHGNIAIRW</sequence>
<evidence type="ECO:0000313" key="1">
    <source>
        <dbReference type="EMBL" id="EDQ91350.1"/>
    </source>
</evidence>
<dbReference type="Proteomes" id="UP000001357">
    <property type="component" value="Unassembled WGS sequence"/>
</dbReference>
<dbReference type="InterPro" id="IPR006758">
    <property type="entry name" value="A32L"/>
</dbReference>